<evidence type="ECO:0008006" key="4">
    <source>
        <dbReference type="Google" id="ProtNLM"/>
    </source>
</evidence>
<dbReference type="EMBL" id="CP002691">
    <property type="protein sequence ID" value="AEE50177.1"/>
    <property type="molecule type" value="Genomic_DNA"/>
</dbReference>
<dbReference type="AlphaFoldDB" id="F4KU80"/>
<dbReference type="STRING" id="760192.Halhy_2298"/>
<evidence type="ECO:0000313" key="3">
    <source>
        <dbReference type="Proteomes" id="UP000008461"/>
    </source>
</evidence>
<sequence>MKRWSQISRNPFWIKLFNWEYWPTLAFYWPMFIYGPLLALRSRHACFFTAANPGILAGGLGMESKFATLQNIPEALRPKSVLAPRGRDLALTMEDIRKAGINFPLIAKPDIGYRGFLVKKMDTPDQLRAYLSLYPIDFIIQEYLDYPEELGLLYYRLPNADKGKISSLTLKDFLHVVGDGQSTVLELIESTPRALLQLEKLQETHWQVFKNVPTAGERVGLGVIGNHSKGTQFINGNRYIDAQLQATFDRIATKIPGFSYGRFDIKCTNLEDLKQGKNFKIIELNGVCSEPTHIYDQSLSNYFSALGTIMQHWTIVRRVAAANHRGGAAYTSEPQMIRLLGGLRDYHRKIKAALKIE</sequence>
<protein>
    <recommendedName>
        <fullName evidence="4">ATP-grasp domain-containing protein</fullName>
    </recommendedName>
</protein>
<dbReference type="SUPFAM" id="SSF56059">
    <property type="entry name" value="Glutathione synthetase ATP-binding domain-like"/>
    <property type="match status" value="1"/>
</dbReference>
<feature type="transmembrane region" description="Helical" evidence="1">
    <location>
        <begin position="21"/>
        <end position="40"/>
    </location>
</feature>
<organism evidence="2 3">
    <name type="scientific">Haliscomenobacter hydrossis (strain ATCC 27775 / DSM 1100 / LMG 10767 / O)</name>
    <dbReference type="NCBI Taxonomy" id="760192"/>
    <lineage>
        <taxon>Bacteria</taxon>
        <taxon>Pseudomonadati</taxon>
        <taxon>Bacteroidota</taxon>
        <taxon>Saprospiria</taxon>
        <taxon>Saprospirales</taxon>
        <taxon>Haliscomenobacteraceae</taxon>
        <taxon>Haliscomenobacter</taxon>
    </lineage>
</organism>
<accession>F4KU80</accession>
<evidence type="ECO:0000256" key="1">
    <source>
        <dbReference type="SAM" id="Phobius"/>
    </source>
</evidence>
<name>F4KU80_HALH1</name>
<dbReference type="Proteomes" id="UP000008461">
    <property type="component" value="Chromosome"/>
</dbReference>
<dbReference type="Gene3D" id="3.30.1490.20">
    <property type="entry name" value="ATP-grasp fold, A domain"/>
    <property type="match status" value="1"/>
</dbReference>
<keyword evidence="1" id="KW-1133">Transmembrane helix</keyword>
<dbReference type="HOGENOM" id="CLU_062378_0_0_10"/>
<reference key="2">
    <citation type="submission" date="2011-04" db="EMBL/GenBank/DDBJ databases">
        <title>Complete sequence of chromosome of Haliscomenobacter hydrossis DSM 1100.</title>
        <authorList>
            <consortium name="US DOE Joint Genome Institute (JGI-PGF)"/>
            <person name="Lucas S."/>
            <person name="Han J."/>
            <person name="Lapidus A."/>
            <person name="Bruce D."/>
            <person name="Goodwin L."/>
            <person name="Pitluck S."/>
            <person name="Peters L."/>
            <person name="Kyrpides N."/>
            <person name="Mavromatis K."/>
            <person name="Ivanova N."/>
            <person name="Ovchinnikova G."/>
            <person name="Pagani I."/>
            <person name="Daligault H."/>
            <person name="Detter J.C."/>
            <person name="Han C."/>
            <person name="Land M."/>
            <person name="Hauser L."/>
            <person name="Markowitz V."/>
            <person name="Cheng J.-F."/>
            <person name="Hugenholtz P."/>
            <person name="Woyke T."/>
            <person name="Wu D."/>
            <person name="Verbarg S."/>
            <person name="Frueling A."/>
            <person name="Brambilla E."/>
            <person name="Klenk H.-P."/>
            <person name="Eisen J.A."/>
        </authorList>
    </citation>
    <scope>NUCLEOTIDE SEQUENCE</scope>
    <source>
        <strain>DSM 1100</strain>
    </source>
</reference>
<reference evidence="2 3" key="1">
    <citation type="journal article" date="2011" name="Stand. Genomic Sci.">
        <title>Complete genome sequence of Haliscomenobacter hydrossis type strain (O).</title>
        <authorList>
            <consortium name="US DOE Joint Genome Institute (JGI-PGF)"/>
            <person name="Daligault H."/>
            <person name="Lapidus A."/>
            <person name="Zeytun A."/>
            <person name="Nolan M."/>
            <person name="Lucas S."/>
            <person name="Del Rio T.G."/>
            <person name="Tice H."/>
            <person name="Cheng J.F."/>
            <person name="Tapia R."/>
            <person name="Han C."/>
            <person name="Goodwin L."/>
            <person name="Pitluck S."/>
            <person name="Liolios K."/>
            <person name="Pagani I."/>
            <person name="Ivanova N."/>
            <person name="Huntemann M."/>
            <person name="Mavromatis K."/>
            <person name="Mikhailova N."/>
            <person name="Pati A."/>
            <person name="Chen A."/>
            <person name="Palaniappan K."/>
            <person name="Land M."/>
            <person name="Hauser L."/>
            <person name="Brambilla E.M."/>
            <person name="Rohde M."/>
            <person name="Verbarg S."/>
            <person name="Goker M."/>
            <person name="Bristow J."/>
            <person name="Eisen J.A."/>
            <person name="Markowitz V."/>
            <person name="Hugenholtz P."/>
            <person name="Kyrpides N.C."/>
            <person name="Klenk H.P."/>
            <person name="Woyke T."/>
        </authorList>
    </citation>
    <scope>NUCLEOTIDE SEQUENCE [LARGE SCALE GENOMIC DNA]</scope>
    <source>
        <strain evidence="3">ATCC 27775 / DSM 1100 / LMG 10767 / O</strain>
    </source>
</reference>
<dbReference type="eggNOG" id="COG0189">
    <property type="taxonomic scope" value="Bacteria"/>
</dbReference>
<keyword evidence="3" id="KW-1185">Reference proteome</keyword>
<proteinExistence type="predicted"/>
<keyword evidence="1" id="KW-0812">Transmembrane</keyword>
<evidence type="ECO:0000313" key="2">
    <source>
        <dbReference type="EMBL" id="AEE50177.1"/>
    </source>
</evidence>
<gene>
    <name evidence="2" type="ordered locus">Halhy_2298</name>
</gene>
<dbReference type="InterPro" id="IPR013815">
    <property type="entry name" value="ATP_grasp_subdomain_1"/>
</dbReference>
<dbReference type="KEGG" id="hhy:Halhy_2298"/>
<dbReference type="GO" id="GO:0005524">
    <property type="term" value="F:ATP binding"/>
    <property type="evidence" value="ECO:0007669"/>
    <property type="project" value="InterPro"/>
</dbReference>
<keyword evidence="1" id="KW-0472">Membrane</keyword>